<keyword evidence="2" id="KW-1185">Reference proteome</keyword>
<dbReference type="AlphaFoldDB" id="A0A368HEI4"/>
<protein>
    <submittedName>
        <fullName evidence="1">Uncharacterized protein</fullName>
    </submittedName>
</protein>
<proteinExistence type="predicted"/>
<gene>
    <name evidence="1" type="ORF">ANCCAN_00129</name>
</gene>
<organism evidence="1 2">
    <name type="scientific">Ancylostoma caninum</name>
    <name type="common">Dog hookworm</name>
    <dbReference type="NCBI Taxonomy" id="29170"/>
    <lineage>
        <taxon>Eukaryota</taxon>
        <taxon>Metazoa</taxon>
        <taxon>Ecdysozoa</taxon>
        <taxon>Nematoda</taxon>
        <taxon>Chromadorea</taxon>
        <taxon>Rhabditida</taxon>
        <taxon>Rhabditina</taxon>
        <taxon>Rhabditomorpha</taxon>
        <taxon>Strongyloidea</taxon>
        <taxon>Ancylostomatidae</taxon>
        <taxon>Ancylostomatinae</taxon>
        <taxon>Ancylostoma</taxon>
    </lineage>
</organism>
<accession>A0A368HEI4</accession>
<name>A0A368HEI4_ANCCA</name>
<sequence>GGTKKVNYHASYNIGNTREQLLQVRTGCIQKPQRKQRALLRETVNLSGGKLRKDDEECPELFGQKQRMCPNQSINEAVKCIRLSSNIPGGRISVMVKVIVRTDMMKFIRTVLLKVHFEEMAAAAYWLPSISVFTQMSKQSIKLMGFMLHVKS</sequence>
<dbReference type="Proteomes" id="UP000252519">
    <property type="component" value="Unassembled WGS sequence"/>
</dbReference>
<comment type="caution">
    <text evidence="1">The sequence shown here is derived from an EMBL/GenBank/DDBJ whole genome shotgun (WGS) entry which is preliminary data.</text>
</comment>
<dbReference type="EMBL" id="JOJR01000001">
    <property type="protein sequence ID" value="RCN53635.1"/>
    <property type="molecule type" value="Genomic_DNA"/>
</dbReference>
<evidence type="ECO:0000313" key="1">
    <source>
        <dbReference type="EMBL" id="RCN53635.1"/>
    </source>
</evidence>
<evidence type="ECO:0000313" key="2">
    <source>
        <dbReference type="Proteomes" id="UP000252519"/>
    </source>
</evidence>
<reference evidence="1 2" key="1">
    <citation type="submission" date="2014-10" db="EMBL/GenBank/DDBJ databases">
        <title>Draft genome of the hookworm Ancylostoma caninum.</title>
        <authorList>
            <person name="Mitreva M."/>
        </authorList>
    </citation>
    <scope>NUCLEOTIDE SEQUENCE [LARGE SCALE GENOMIC DNA]</scope>
    <source>
        <strain evidence="1 2">Baltimore</strain>
    </source>
</reference>
<feature type="non-terminal residue" evidence="1">
    <location>
        <position position="1"/>
    </location>
</feature>